<evidence type="ECO:0000313" key="3">
    <source>
        <dbReference type="Proteomes" id="UP000298663"/>
    </source>
</evidence>
<reference evidence="2 3" key="2">
    <citation type="journal article" date="2019" name="G3 (Bethesda)">
        <title>Hybrid Assembly of the Genome of the Entomopathogenic Nematode Steinernema carpocapsae Identifies the X-Chromosome.</title>
        <authorList>
            <person name="Serra L."/>
            <person name="Macchietto M."/>
            <person name="Macias-Munoz A."/>
            <person name="McGill C.J."/>
            <person name="Rodriguez I.M."/>
            <person name="Rodriguez B."/>
            <person name="Murad R."/>
            <person name="Mortazavi A."/>
        </authorList>
    </citation>
    <scope>NUCLEOTIDE SEQUENCE [LARGE SCALE GENOMIC DNA]</scope>
    <source>
        <strain evidence="2 3">ALL</strain>
    </source>
</reference>
<organism evidence="2 3">
    <name type="scientific">Steinernema carpocapsae</name>
    <name type="common">Entomopathogenic nematode</name>
    <dbReference type="NCBI Taxonomy" id="34508"/>
    <lineage>
        <taxon>Eukaryota</taxon>
        <taxon>Metazoa</taxon>
        <taxon>Ecdysozoa</taxon>
        <taxon>Nematoda</taxon>
        <taxon>Chromadorea</taxon>
        <taxon>Rhabditida</taxon>
        <taxon>Tylenchina</taxon>
        <taxon>Panagrolaimomorpha</taxon>
        <taxon>Strongyloidoidea</taxon>
        <taxon>Steinernematidae</taxon>
        <taxon>Steinernema</taxon>
    </lineage>
</organism>
<accession>A0A4U5NZF5</accession>
<keyword evidence="3" id="KW-1185">Reference proteome</keyword>
<proteinExistence type="predicted"/>
<feature type="compositionally biased region" description="Basic and acidic residues" evidence="1">
    <location>
        <begin position="50"/>
        <end position="90"/>
    </location>
</feature>
<name>A0A4U5NZF5_STECR</name>
<evidence type="ECO:0000313" key="2">
    <source>
        <dbReference type="EMBL" id="TKR89018.1"/>
    </source>
</evidence>
<dbReference type="Proteomes" id="UP000298663">
    <property type="component" value="Unassembled WGS sequence"/>
</dbReference>
<dbReference type="EMBL" id="AZBU02000003">
    <property type="protein sequence ID" value="TKR89018.1"/>
    <property type="molecule type" value="Genomic_DNA"/>
</dbReference>
<gene>
    <name evidence="2" type="ORF">L596_013180</name>
</gene>
<feature type="region of interest" description="Disordered" evidence="1">
    <location>
        <begin position="1"/>
        <end position="173"/>
    </location>
</feature>
<evidence type="ECO:0000256" key="1">
    <source>
        <dbReference type="SAM" id="MobiDB-lite"/>
    </source>
</evidence>
<reference evidence="2 3" key="1">
    <citation type="journal article" date="2015" name="Genome Biol.">
        <title>Comparative genomics of Steinernema reveals deeply conserved gene regulatory networks.</title>
        <authorList>
            <person name="Dillman A.R."/>
            <person name="Macchietto M."/>
            <person name="Porter C.F."/>
            <person name="Rogers A."/>
            <person name="Williams B."/>
            <person name="Antoshechkin I."/>
            <person name="Lee M.M."/>
            <person name="Goodwin Z."/>
            <person name="Lu X."/>
            <person name="Lewis E.E."/>
            <person name="Goodrich-Blair H."/>
            <person name="Stock S.P."/>
            <person name="Adams B.J."/>
            <person name="Sternberg P.W."/>
            <person name="Mortazavi A."/>
        </authorList>
    </citation>
    <scope>NUCLEOTIDE SEQUENCE [LARGE SCALE GENOMIC DNA]</scope>
    <source>
        <strain evidence="2 3">ALL</strain>
    </source>
</reference>
<comment type="caution">
    <text evidence="2">The sequence shown here is derived from an EMBL/GenBank/DDBJ whole genome shotgun (WGS) entry which is preliminary data.</text>
</comment>
<dbReference type="AlphaFoldDB" id="A0A4U5NZF5"/>
<sequence length="199" mass="21870">MCIRKKKRGNQPDTKKTSSLNGSLKEKTTTGSNSKEPAPVQFPLVAQPNEDQKCRTPVEKTAEKTAMSKDADKTKRSEMSTHKSTQKSEMKNATAPKSEKTQTMPESAKQKTEPSKPGEPAGEELIDMGVPPPPEDTDSEDDTLHGVGTKMPSYDLEPSKKSKINLDPSKKSRVTLEYSKKIKNSVDPSRKSKILKVAV</sequence>
<protein>
    <submittedName>
        <fullName evidence="2">Uncharacterized protein</fullName>
    </submittedName>
</protein>